<dbReference type="GO" id="GO:0071111">
    <property type="term" value="F:cyclic-guanylate-specific phosphodiesterase activity"/>
    <property type="evidence" value="ECO:0007669"/>
    <property type="project" value="InterPro"/>
</dbReference>
<feature type="transmembrane region" description="Helical" evidence="2">
    <location>
        <begin position="32"/>
        <end position="53"/>
    </location>
</feature>
<feature type="domain" description="EAL" evidence="4">
    <location>
        <begin position="447"/>
        <end position="700"/>
    </location>
</feature>
<evidence type="ECO:0000259" key="4">
    <source>
        <dbReference type="PROSITE" id="PS50883"/>
    </source>
</evidence>
<dbReference type="InterPro" id="IPR035919">
    <property type="entry name" value="EAL_sf"/>
</dbReference>
<evidence type="ECO:0000313" key="6">
    <source>
        <dbReference type="EMBL" id="MPM03432.1"/>
    </source>
</evidence>
<feature type="domain" description="GGDEF" evidence="5">
    <location>
        <begin position="309"/>
        <end position="442"/>
    </location>
</feature>
<dbReference type="SMART" id="SM00267">
    <property type="entry name" value="GGDEF"/>
    <property type="match status" value="1"/>
</dbReference>
<dbReference type="InterPro" id="IPR001633">
    <property type="entry name" value="EAL_dom"/>
</dbReference>
<dbReference type="SUPFAM" id="SSF55073">
    <property type="entry name" value="Nucleotide cyclase"/>
    <property type="match status" value="1"/>
</dbReference>
<dbReference type="EMBL" id="VSSQ01000953">
    <property type="protein sequence ID" value="MPM03432.1"/>
    <property type="molecule type" value="Genomic_DNA"/>
</dbReference>
<dbReference type="InterPro" id="IPR050706">
    <property type="entry name" value="Cyclic-di-GMP_PDE-like"/>
</dbReference>
<name>A0A644WI39_9ZZZZ</name>
<dbReference type="CDD" id="cd01949">
    <property type="entry name" value="GGDEF"/>
    <property type="match status" value="1"/>
</dbReference>
<keyword evidence="2" id="KW-1133">Transmembrane helix</keyword>
<dbReference type="NCBIfam" id="TIGR00254">
    <property type="entry name" value="GGDEF"/>
    <property type="match status" value="1"/>
</dbReference>
<evidence type="ECO:0008006" key="7">
    <source>
        <dbReference type="Google" id="ProtNLM"/>
    </source>
</evidence>
<accession>A0A644WI39</accession>
<dbReference type="InterPro" id="IPR035965">
    <property type="entry name" value="PAS-like_dom_sf"/>
</dbReference>
<dbReference type="AlphaFoldDB" id="A0A644WI39"/>
<dbReference type="SUPFAM" id="SSF55785">
    <property type="entry name" value="PYP-like sensor domain (PAS domain)"/>
    <property type="match status" value="1"/>
</dbReference>
<dbReference type="Gene3D" id="3.20.20.450">
    <property type="entry name" value="EAL domain"/>
    <property type="match status" value="1"/>
</dbReference>
<dbReference type="InterPro" id="IPR029787">
    <property type="entry name" value="Nucleotide_cyclase"/>
</dbReference>
<evidence type="ECO:0000259" key="3">
    <source>
        <dbReference type="PROSITE" id="PS50112"/>
    </source>
</evidence>
<keyword evidence="2" id="KW-0472">Membrane</keyword>
<dbReference type="Gene3D" id="3.30.450.20">
    <property type="entry name" value="PAS domain"/>
    <property type="match status" value="1"/>
</dbReference>
<dbReference type="PANTHER" id="PTHR33121:SF71">
    <property type="entry name" value="OXYGEN SENSOR PROTEIN DOSP"/>
    <property type="match status" value="1"/>
</dbReference>
<dbReference type="PROSITE" id="PS50112">
    <property type="entry name" value="PAS"/>
    <property type="match status" value="1"/>
</dbReference>
<dbReference type="CDD" id="cd01948">
    <property type="entry name" value="EAL"/>
    <property type="match status" value="1"/>
</dbReference>
<dbReference type="PANTHER" id="PTHR33121">
    <property type="entry name" value="CYCLIC DI-GMP PHOSPHODIESTERASE PDEF"/>
    <property type="match status" value="1"/>
</dbReference>
<sequence>MIYTKNCIIKQRRIIRIGMVENLKLSKKLATFLFYSTLSISIIIIAIFLNIIYKLKSASVVFIIDYRLISFFIIFLMVILNISTYIFINKNVIKRLTVIKQNINESSLLEEENIINLEDDEINCIYDKVNALSNEANVTKKKLINTINNLKEEEKNYSNILNAMSNAFFSLKAIVNDKGEYIDGEITDVNLAGMELLGLSRKEIINNRFSNLYMNFYRDEEEIIQIFKRIKKSKSECIAREINIIDDKWGLVSVYSLSDGYFSIIINNITEIKKYEKNMTYLTNYDTLTNLLNRNNLLEYLMELTNLSKEFSIYFIDLDNFKNINDTVGHNTGDEVLRIVSDRLTQLSSNNITVGRLGGDEFIIVEKGNSDSESIRKLADKILNLLNKKIQINRYSFNLKASIGISHYPKHSKDVFTLLKYADISMYKGKQYGGNIAKIFSKDMVEVIELENKLITALDNNEFEVYYQPIYNVKQEKVVGAEALIRWIMSNEIISPIKFIPLAKKNGEIIRIDEFVLKEACKYCEKMIALGEKDFKISVNVSLLALKQEDFIEKTLQILNQFNITPKSIKLEITEDEIIDNTEFVIDVLNNLRKLGFKISLDDFGVGYSSFNYIKMLPLDTIKIDRSLLISVETDKKTLAIIETLIKLSHTLDLDVVCEGVEIKSQMDLLKDINCDKIQGFYISKPLNSKDFEDFVVRFNNININNKEVATTL</sequence>
<dbReference type="PROSITE" id="PS50887">
    <property type="entry name" value="GGDEF"/>
    <property type="match status" value="1"/>
</dbReference>
<evidence type="ECO:0000256" key="1">
    <source>
        <dbReference type="SAM" id="Coils"/>
    </source>
</evidence>
<dbReference type="SUPFAM" id="SSF141868">
    <property type="entry name" value="EAL domain-like"/>
    <property type="match status" value="1"/>
</dbReference>
<dbReference type="Pfam" id="PF13426">
    <property type="entry name" value="PAS_9"/>
    <property type="match status" value="1"/>
</dbReference>
<protein>
    <recommendedName>
        <fullName evidence="7">EAL domain-containing protein</fullName>
    </recommendedName>
</protein>
<dbReference type="InterPro" id="IPR000014">
    <property type="entry name" value="PAS"/>
</dbReference>
<reference evidence="6" key="1">
    <citation type="submission" date="2019-08" db="EMBL/GenBank/DDBJ databases">
        <authorList>
            <person name="Kucharzyk K."/>
            <person name="Murdoch R.W."/>
            <person name="Higgins S."/>
            <person name="Loffler F."/>
        </authorList>
    </citation>
    <scope>NUCLEOTIDE SEQUENCE</scope>
</reference>
<dbReference type="Gene3D" id="3.30.70.270">
    <property type="match status" value="1"/>
</dbReference>
<keyword evidence="1" id="KW-0175">Coiled coil</keyword>
<dbReference type="NCBIfam" id="TIGR00229">
    <property type="entry name" value="sensory_box"/>
    <property type="match status" value="1"/>
</dbReference>
<dbReference type="InterPro" id="IPR000160">
    <property type="entry name" value="GGDEF_dom"/>
</dbReference>
<organism evidence="6">
    <name type="scientific">bioreactor metagenome</name>
    <dbReference type="NCBI Taxonomy" id="1076179"/>
    <lineage>
        <taxon>unclassified sequences</taxon>
        <taxon>metagenomes</taxon>
        <taxon>ecological metagenomes</taxon>
    </lineage>
</organism>
<comment type="caution">
    <text evidence="6">The sequence shown here is derived from an EMBL/GenBank/DDBJ whole genome shotgun (WGS) entry which is preliminary data.</text>
</comment>
<feature type="coiled-coil region" evidence="1">
    <location>
        <begin position="133"/>
        <end position="167"/>
    </location>
</feature>
<feature type="transmembrane region" description="Helical" evidence="2">
    <location>
        <begin position="65"/>
        <end position="88"/>
    </location>
</feature>
<dbReference type="Pfam" id="PF00990">
    <property type="entry name" value="GGDEF"/>
    <property type="match status" value="1"/>
</dbReference>
<proteinExistence type="predicted"/>
<dbReference type="InterPro" id="IPR043128">
    <property type="entry name" value="Rev_trsase/Diguanyl_cyclase"/>
</dbReference>
<feature type="domain" description="PAS" evidence="3">
    <location>
        <begin position="183"/>
        <end position="221"/>
    </location>
</feature>
<keyword evidence="2" id="KW-0812">Transmembrane</keyword>
<dbReference type="PROSITE" id="PS50883">
    <property type="entry name" value="EAL"/>
    <property type="match status" value="1"/>
</dbReference>
<dbReference type="SMART" id="SM00052">
    <property type="entry name" value="EAL"/>
    <property type="match status" value="1"/>
</dbReference>
<evidence type="ECO:0000256" key="2">
    <source>
        <dbReference type="SAM" id="Phobius"/>
    </source>
</evidence>
<gene>
    <name evidence="6" type="ORF">SDC9_49699</name>
</gene>
<dbReference type="CDD" id="cd00130">
    <property type="entry name" value="PAS"/>
    <property type="match status" value="1"/>
</dbReference>
<dbReference type="Pfam" id="PF00563">
    <property type="entry name" value="EAL"/>
    <property type="match status" value="1"/>
</dbReference>
<evidence type="ECO:0000259" key="5">
    <source>
        <dbReference type="PROSITE" id="PS50887"/>
    </source>
</evidence>